<evidence type="ECO:0000256" key="2">
    <source>
        <dbReference type="ARBA" id="ARBA00020570"/>
    </source>
</evidence>
<feature type="disulfide bond" description="Redox-active" evidence="10">
    <location>
        <begin position="30"/>
        <end position="33"/>
    </location>
</feature>
<dbReference type="CDD" id="cd02947">
    <property type="entry name" value="TRX_family"/>
    <property type="match status" value="1"/>
</dbReference>
<dbReference type="PROSITE" id="PS51352">
    <property type="entry name" value="THIOREDOXIN_2"/>
    <property type="match status" value="1"/>
</dbReference>
<proteinExistence type="inferred from homology"/>
<keyword evidence="3" id="KW-0813">Transport</keyword>
<dbReference type="AlphaFoldDB" id="A0A3D8P543"/>
<dbReference type="InterPro" id="IPR036249">
    <property type="entry name" value="Thioredoxin-like_sf"/>
</dbReference>
<dbReference type="Pfam" id="PF00085">
    <property type="entry name" value="Thioredoxin"/>
    <property type="match status" value="1"/>
</dbReference>
<reference evidence="12 13" key="1">
    <citation type="submission" date="2018-08" db="EMBL/GenBank/DDBJ databases">
        <title>Form III RuBisCO-mediated autotrophy in Thermodesulfobium bacteria.</title>
        <authorList>
            <person name="Toshchakov S.V."/>
            <person name="Kublanov I.V."/>
            <person name="Frolov E."/>
            <person name="Bonch-Osmolovskaya E.A."/>
            <person name="Tourova T.P."/>
            <person name="Chernych N.A."/>
            <person name="Lebedinsky A.V."/>
        </authorList>
    </citation>
    <scope>NUCLEOTIDE SEQUENCE [LARGE SCALE GENOMIC DNA]</scope>
    <source>
        <strain evidence="12 13">SR</strain>
    </source>
</reference>
<dbReference type="FunFam" id="3.40.30.10:FF:000001">
    <property type="entry name" value="Thioredoxin"/>
    <property type="match status" value="1"/>
</dbReference>
<dbReference type="GO" id="GO:0005829">
    <property type="term" value="C:cytosol"/>
    <property type="evidence" value="ECO:0007669"/>
    <property type="project" value="TreeGrafter"/>
</dbReference>
<dbReference type="GO" id="GO:0015035">
    <property type="term" value="F:protein-disulfide reductase activity"/>
    <property type="evidence" value="ECO:0007669"/>
    <property type="project" value="UniProtKB-UniRule"/>
</dbReference>
<dbReference type="InterPro" id="IPR017937">
    <property type="entry name" value="Thioredoxin_CS"/>
</dbReference>
<dbReference type="Gene3D" id="3.40.30.10">
    <property type="entry name" value="Glutaredoxin"/>
    <property type="match status" value="1"/>
</dbReference>
<feature type="site" description="Contributes to redox potential value" evidence="9">
    <location>
        <position position="32"/>
    </location>
</feature>
<dbReference type="EMBL" id="QSLN01000009">
    <property type="protein sequence ID" value="RDV82513.1"/>
    <property type="molecule type" value="Genomic_DNA"/>
</dbReference>
<keyword evidence="4" id="KW-0249">Electron transport</keyword>
<feature type="site" description="Deprotonates C-terminal active site Cys" evidence="9">
    <location>
        <position position="24"/>
    </location>
</feature>
<dbReference type="GO" id="GO:0045454">
    <property type="term" value="P:cell redox homeostasis"/>
    <property type="evidence" value="ECO:0007669"/>
    <property type="project" value="TreeGrafter"/>
</dbReference>
<comment type="caution">
    <text evidence="12">The sequence shown here is derived from an EMBL/GenBank/DDBJ whole genome shotgun (WGS) entry which is preliminary data.</text>
</comment>
<protein>
    <recommendedName>
        <fullName evidence="2 7">Thioredoxin</fullName>
    </recommendedName>
</protein>
<keyword evidence="13" id="KW-1185">Reference proteome</keyword>
<evidence type="ECO:0000259" key="11">
    <source>
        <dbReference type="PROSITE" id="PS51352"/>
    </source>
</evidence>
<evidence type="ECO:0000256" key="4">
    <source>
        <dbReference type="ARBA" id="ARBA00022982"/>
    </source>
</evidence>
<evidence type="ECO:0000313" key="13">
    <source>
        <dbReference type="Proteomes" id="UP000256329"/>
    </source>
</evidence>
<keyword evidence="6 10" id="KW-0676">Redox-active center</keyword>
<comment type="similarity">
    <text evidence="1 8">Belongs to the thioredoxin family.</text>
</comment>
<accession>A0A3D8P543</accession>
<evidence type="ECO:0000256" key="7">
    <source>
        <dbReference type="NCBIfam" id="TIGR01068"/>
    </source>
</evidence>
<dbReference type="Proteomes" id="UP000256329">
    <property type="component" value="Unassembled WGS sequence"/>
</dbReference>
<dbReference type="NCBIfam" id="TIGR01068">
    <property type="entry name" value="thioredoxin"/>
    <property type="match status" value="1"/>
</dbReference>
<feature type="site" description="Contributes to redox potential value" evidence="9">
    <location>
        <position position="31"/>
    </location>
</feature>
<dbReference type="InterPro" id="IPR005746">
    <property type="entry name" value="Thioredoxin"/>
</dbReference>
<dbReference type="PROSITE" id="PS00194">
    <property type="entry name" value="THIOREDOXIN_1"/>
    <property type="match status" value="1"/>
</dbReference>
<dbReference type="PIRSF" id="PIRSF000077">
    <property type="entry name" value="Thioredoxin"/>
    <property type="match status" value="1"/>
</dbReference>
<dbReference type="PANTHER" id="PTHR45663">
    <property type="entry name" value="GEO12009P1"/>
    <property type="match status" value="1"/>
</dbReference>
<organism evidence="12 13">
    <name type="scientific">Ammonifex thiophilus</name>
    <dbReference type="NCBI Taxonomy" id="444093"/>
    <lineage>
        <taxon>Bacteria</taxon>
        <taxon>Bacillati</taxon>
        <taxon>Bacillota</taxon>
        <taxon>Clostridia</taxon>
        <taxon>Thermoanaerobacterales</taxon>
        <taxon>Thermoanaerobacteraceae</taxon>
        <taxon>Ammonifex</taxon>
    </lineage>
</organism>
<evidence type="ECO:0000256" key="3">
    <source>
        <dbReference type="ARBA" id="ARBA00022448"/>
    </source>
</evidence>
<dbReference type="OrthoDB" id="9790390at2"/>
<feature type="domain" description="Thioredoxin" evidence="11">
    <location>
        <begin position="1"/>
        <end position="106"/>
    </location>
</feature>
<feature type="active site" description="Nucleophile" evidence="9">
    <location>
        <position position="30"/>
    </location>
</feature>
<gene>
    <name evidence="12" type="primary">trxA</name>
    <name evidence="12" type="ORF">DXX99_07100</name>
</gene>
<feature type="active site" description="Nucleophile" evidence="9">
    <location>
        <position position="33"/>
    </location>
</feature>
<dbReference type="InterPro" id="IPR013766">
    <property type="entry name" value="Thioredoxin_domain"/>
</dbReference>
<evidence type="ECO:0000256" key="9">
    <source>
        <dbReference type="PIRSR" id="PIRSR000077-1"/>
    </source>
</evidence>
<dbReference type="RefSeq" id="WP_115792803.1">
    <property type="nucleotide sequence ID" value="NZ_QSLN01000009.1"/>
</dbReference>
<evidence type="ECO:0000256" key="5">
    <source>
        <dbReference type="ARBA" id="ARBA00023157"/>
    </source>
</evidence>
<sequence length="110" mass="12393">MVQEVNERNFEAEVLQSNIPVLVDFWAPWCGPCRSMAPVVEEVAREFAGRLKVAKLNVDENMSLAQRYGIRGIPTLLFFREGKVVAQEVGYTPKETLVAWLGRLLGEGEQ</sequence>
<evidence type="ECO:0000313" key="12">
    <source>
        <dbReference type="EMBL" id="RDV82513.1"/>
    </source>
</evidence>
<evidence type="ECO:0000256" key="1">
    <source>
        <dbReference type="ARBA" id="ARBA00008987"/>
    </source>
</evidence>
<dbReference type="SUPFAM" id="SSF52833">
    <property type="entry name" value="Thioredoxin-like"/>
    <property type="match status" value="1"/>
</dbReference>
<keyword evidence="5 10" id="KW-1015">Disulfide bond</keyword>
<evidence type="ECO:0000256" key="8">
    <source>
        <dbReference type="PIRNR" id="PIRNR000077"/>
    </source>
</evidence>
<dbReference type="PRINTS" id="PR00421">
    <property type="entry name" value="THIOREDOXIN"/>
</dbReference>
<dbReference type="PANTHER" id="PTHR45663:SF11">
    <property type="entry name" value="GEO12009P1"/>
    <property type="match status" value="1"/>
</dbReference>
<evidence type="ECO:0000256" key="6">
    <source>
        <dbReference type="ARBA" id="ARBA00023284"/>
    </source>
</evidence>
<evidence type="ECO:0000256" key="10">
    <source>
        <dbReference type="PIRSR" id="PIRSR000077-4"/>
    </source>
</evidence>
<name>A0A3D8P543_9THEO</name>